<dbReference type="Pfam" id="PF13913">
    <property type="entry name" value="zf-C2HC_2"/>
    <property type="match status" value="2"/>
</dbReference>
<keyword evidence="2" id="KW-0479">Metal-binding</keyword>
<dbReference type="PANTHER" id="PTHR13555">
    <property type="entry name" value="C2H2 ZINC FINGER CGI-62-RELATED"/>
    <property type="match status" value="1"/>
</dbReference>
<sequence>MDGIQEYDDAGPDERSPCPICGRMFNPRPLQIHKKSCLKSANKPRKVFDSTKQRAMGTDIPLKQMKAAQKKAVPPPKSNWRAQHEDFINTVKAARGVTVALKTGQALPPPPPPSINPDYVGCPYCERRFNQKAAERHISFCKEQHARKGNKPNAIAKKPPSRIQPPKAAPARTSPSGPSPTASRIPANRAAPASNRTPAARNGAPAARGRTVPSYSASDYIDYSSNNGNNITSPTTGKSLRTGHSPQLDDENNSAKLKKMSYNRTSPLLPQRKKQQPLGGVKGTMTRNPSGSALSSTKRDADFGYYSNNSECDSPFNKAPSSSRISMAAKTTPRVSSAKRNGHMSTLDRKSGPQSSPSRFCHDCGTQYPISTAKFCCECGMRRMMISS</sequence>
<evidence type="ECO:0000256" key="6">
    <source>
        <dbReference type="PROSITE-ProRule" id="PRU01371"/>
    </source>
</evidence>
<evidence type="ECO:0000256" key="4">
    <source>
        <dbReference type="ARBA" id="ARBA00022771"/>
    </source>
</evidence>
<evidence type="ECO:0000256" key="5">
    <source>
        <dbReference type="ARBA" id="ARBA00022833"/>
    </source>
</evidence>
<dbReference type="InterPro" id="IPR026319">
    <property type="entry name" value="ZC2HC1A/B-like"/>
</dbReference>
<proteinExistence type="inferred from homology"/>
<feature type="region of interest" description="Disordered" evidence="7">
    <location>
        <begin position="143"/>
        <end position="255"/>
    </location>
</feature>
<dbReference type="Gene3D" id="3.30.160.60">
    <property type="entry name" value="Classic Zinc Finger"/>
    <property type="match status" value="1"/>
</dbReference>
<comment type="similarity">
    <text evidence="1">Belongs to the ZC2HC1 family.</text>
</comment>
<feature type="compositionally biased region" description="Polar residues" evidence="7">
    <location>
        <begin position="285"/>
        <end position="296"/>
    </location>
</feature>
<evidence type="ECO:0000313" key="9">
    <source>
        <dbReference type="EMBL" id="KAK6167647.1"/>
    </source>
</evidence>
<accession>A0AAN8G0B0</accession>
<feature type="compositionally biased region" description="Basic residues" evidence="7">
    <location>
        <begin position="35"/>
        <end position="45"/>
    </location>
</feature>
<keyword evidence="10" id="KW-1185">Reference proteome</keyword>
<feature type="domain" description="C2HC/C3H-type" evidence="8">
    <location>
        <begin position="118"/>
        <end position="147"/>
    </location>
</feature>
<feature type="compositionally biased region" description="Polar residues" evidence="7">
    <location>
        <begin position="226"/>
        <end position="245"/>
    </location>
</feature>
<evidence type="ECO:0000256" key="1">
    <source>
        <dbReference type="ARBA" id="ARBA00010843"/>
    </source>
</evidence>
<dbReference type="InterPro" id="IPR049899">
    <property type="entry name" value="Znf_C2HC_C3H"/>
</dbReference>
<dbReference type="EMBL" id="JAZGQO010000018">
    <property type="protein sequence ID" value="KAK6167647.1"/>
    <property type="molecule type" value="Genomic_DNA"/>
</dbReference>
<comment type="caution">
    <text evidence="9">The sequence shown here is derived from an EMBL/GenBank/DDBJ whole genome shotgun (WGS) entry which is preliminary data.</text>
</comment>
<gene>
    <name evidence="9" type="ORF">SNE40_021624</name>
</gene>
<keyword evidence="5" id="KW-0862">Zinc</keyword>
<dbReference type="GO" id="GO:0008270">
    <property type="term" value="F:zinc ion binding"/>
    <property type="evidence" value="ECO:0007669"/>
    <property type="project" value="UniProtKB-KW"/>
</dbReference>
<dbReference type="Proteomes" id="UP001347796">
    <property type="component" value="Unassembled WGS sequence"/>
</dbReference>
<evidence type="ECO:0000256" key="2">
    <source>
        <dbReference type="ARBA" id="ARBA00022723"/>
    </source>
</evidence>
<organism evidence="9 10">
    <name type="scientific">Patella caerulea</name>
    <name type="common">Rayed Mediterranean limpet</name>
    <dbReference type="NCBI Taxonomy" id="87958"/>
    <lineage>
        <taxon>Eukaryota</taxon>
        <taxon>Metazoa</taxon>
        <taxon>Spiralia</taxon>
        <taxon>Lophotrochozoa</taxon>
        <taxon>Mollusca</taxon>
        <taxon>Gastropoda</taxon>
        <taxon>Patellogastropoda</taxon>
        <taxon>Patelloidea</taxon>
        <taxon>Patellidae</taxon>
        <taxon>Patella</taxon>
    </lineage>
</organism>
<evidence type="ECO:0000256" key="7">
    <source>
        <dbReference type="SAM" id="MobiDB-lite"/>
    </source>
</evidence>
<dbReference type="PROSITE" id="PS52027">
    <property type="entry name" value="ZF_C2HC_C3H"/>
    <property type="match status" value="2"/>
</dbReference>
<dbReference type="PANTHER" id="PTHR13555:SF25">
    <property type="entry name" value="ZINC FINGER C2HC DOMAIN-CONTAINING PROTEIN 1A"/>
    <property type="match status" value="1"/>
</dbReference>
<keyword evidence="4 6" id="KW-0863">Zinc-finger</keyword>
<evidence type="ECO:0000256" key="3">
    <source>
        <dbReference type="ARBA" id="ARBA00022737"/>
    </source>
</evidence>
<feature type="compositionally biased region" description="Low complexity" evidence="7">
    <location>
        <begin position="195"/>
        <end position="225"/>
    </location>
</feature>
<dbReference type="AlphaFoldDB" id="A0AAN8G0B0"/>
<protein>
    <recommendedName>
        <fullName evidence="8">C2HC/C3H-type domain-containing protein</fullName>
    </recommendedName>
</protein>
<reference evidence="9 10" key="1">
    <citation type="submission" date="2024-01" db="EMBL/GenBank/DDBJ databases">
        <title>The genome of the rayed Mediterranean limpet Patella caerulea (Linnaeus, 1758).</title>
        <authorList>
            <person name="Anh-Thu Weber A."/>
            <person name="Halstead-Nussloch G."/>
        </authorList>
    </citation>
    <scope>NUCLEOTIDE SEQUENCE [LARGE SCALE GENOMIC DNA]</scope>
    <source>
        <strain evidence="9">AATW-2023a</strain>
        <tissue evidence="9">Whole specimen</tissue>
    </source>
</reference>
<evidence type="ECO:0000259" key="8">
    <source>
        <dbReference type="PROSITE" id="PS52027"/>
    </source>
</evidence>
<keyword evidence="3" id="KW-0677">Repeat</keyword>
<feature type="region of interest" description="Disordered" evidence="7">
    <location>
        <begin position="316"/>
        <end position="358"/>
    </location>
</feature>
<feature type="compositionally biased region" description="Polar residues" evidence="7">
    <location>
        <begin position="173"/>
        <end position="182"/>
    </location>
</feature>
<feature type="region of interest" description="Disordered" evidence="7">
    <location>
        <begin position="270"/>
        <end position="296"/>
    </location>
</feature>
<evidence type="ECO:0000313" key="10">
    <source>
        <dbReference type="Proteomes" id="UP001347796"/>
    </source>
</evidence>
<feature type="domain" description="C2HC/C3H-type" evidence="8">
    <location>
        <begin position="14"/>
        <end position="43"/>
    </location>
</feature>
<name>A0AAN8G0B0_PATCE</name>
<feature type="region of interest" description="Disordered" evidence="7">
    <location>
        <begin position="35"/>
        <end position="58"/>
    </location>
</feature>